<name>A0A8K1LI83_9PASS</name>
<feature type="compositionally biased region" description="Basic and acidic residues" evidence="3">
    <location>
        <begin position="65"/>
        <end position="77"/>
    </location>
</feature>
<keyword evidence="1 2" id="KW-0238">DNA-binding</keyword>
<dbReference type="PANTHER" id="PTHR47060">
    <property type="entry name" value="HOMEOBOX PROTEIN NOBOX"/>
    <property type="match status" value="1"/>
</dbReference>
<dbReference type="GO" id="GO:0005634">
    <property type="term" value="C:nucleus"/>
    <property type="evidence" value="ECO:0007669"/>
    <property type="project" value="UniProtKB-SubCell"/>
</dbReference>
<evidence type="ECO:0000313" key="5">
    <source>
        <dbReference type="EMBL" id="TRZ14822.1"/>
    </source>
</evidence>
<dbReference type="GO" id="GO:0000978">
    <property type="term" value="F:RNA polymerase II cis-regulatory region sequence-specific DNA binding"/>
    <property type="evidence" value="ECO:0007669"/>
    <property type="project" value="TreeGrafter"/>
</dbReference>
<dbReference type="AlphaFoldDB" id="A0A8K1LI83"/>
<evidence type="ECO:0000259" key="4">
    <source>
        <dbReference type="PROSITE" id="PS50071"/>
    </source>
</evidence>
<evidence type="ECO:0000256" key="3">
    <source>
        <dbReference type="SAM" id="MobiDB-lite"/>
    </source>
</evidence>
<comment type="subcellular location">
    <subcellularLocation>
        <location evidence="1 2">Nucleus</location>
    </subcellularLocation>
</comment>
<dbReference type="InterPro" id="IPR042988">
    <property type="entry name" value="NOBOX"/>
</dbReference>
<dbReference type="Gene3D" id="1.10.10.60">
    <property type="entry name" value="Homeodomain-like"/>
    <property type="match status" value="1"/>
</dbReference>
<sequence>MDGAAGEPGMGCGNECQDEKENTLLNTEHFVVDADAVGGHGAGSSVLPAFPGTPRQEKVEDDLGIEDRSSSVKKVEEDGVYTTLQAAGSSSQGSAVLDGQNDFGQPLDFSGDTKVGLAQEPTDQPGSQGHSESYCPAGTEMEAKKENTKKAPSGVAGAPCRQEETGPAPHRSRDAAAQNSYKGSSVLESRGSLNLAKGGKFLPVKKKPRTFYSAEQLGELEKMFQEDQYPDREKRREIAAVVGVAPKCILVWFQNRRAKWRKLQKSSIKSNRKYLASSTLSVPFGSESYGARPLPVPPLPDAAGDQPALLGADPGAGNSSSLLSTHPASPTSASASSVAGMVAASEAQAQGKALPQLHFNSSGVECFPAFPSPPPIRRASLTLSLPFEPHSHAVPLMLDMPGSECCLGSQENGSGESFSYDIQNQGFNSPVSCPYPEQMEPGDNLEATYCQYSSQEGIYELPQFCHQGHLGSNMFSSDHLPPPTLLESHPAFPDLPGNSGAMSYGATQGYVQNHTGGPLMPQQPSGNSGKFLEYFGISLLGVTK</sequence>
<dbReference type="InterPro" id="IPR009057">
    <property type="entry name" value="Homeodomain-like_sf"/>
</dbReference>
<dbReference type="SUPFAM" id="SSF46689">
    <property type="entry name" value="Homeodomain-like"/>
    <property type="match status" value="1"/>
</dbReference>
<reference evidence="5" key="1">
    <citation type="submission" date="2019-04" db="EMBL/GenBank/DDBJ databases">
        <title>Genome assembly of Zosterops borbonicus 15179.</title>
        <authorList>
            <person name="Leroy T."/>
            <person name="Anselmetti Y."/>
            <person name="Tilak M.-K."/>
            <person name="Nabholz B."/>
        </authorList>
    </citation>
    <scope>NUCLEOTIDE SEQUENCE</scope>
    <source>
        <strain evidence="5">HGM_15179</strain>
        <tissue evidence="5">Muscle</tissue>
    </source>
</reference>
<proteinExistence type="predicted"/>
<dbReference type="Proteomes" id="UP000796761">
    <property type="component" value="Unassembled WGS sequence"/>
</dbReference>
<dbReference type="Pfam" id="PF00046">
    <property type="entry name" value="Homeodomain"/>
    <property type="match status" value="1"/>
</dbReference>
<feature type="domain" description="Homeobox" evidence="4">
    <location>
        <begin position="203"/>
        <end position="263"/>
    </location>
</feature>
<dbReference type="GO" id="GO:0000981">
    <property type="term" value="F:DNA-binding transcription factor activity, RNA polymerase II-specific"/>
    <property type="evidence" value="ECO:0007669"/>
    <property type="project" value="TreeGrafter"/>
</dbReference>
<dbReference type="EMBL" id="SWJQ01000405">
    <property type="protein sequence ID" value="TRZ14822.1"/>
    <property type="molecule type" value="Genomic_DNA"/>
</dbReference>
<evidence type="ECO:0000256" key="2">
    <source>
        <dbReference type="RuleBase" id="RU000682"/>
    </source>
</evidence>
<comment type="caution">
    <text evidence="5">The sequence shown here is derived from an EMBL/GenBank/DDBJ whole genome shotgun (WGS) entry which is preliminary data.</text>
</comment>
<dbReference type="PANTHER" id="PTHR47060:SF1">
    <property type="entry name" value="HOMEOBOX PROTEIN NOBOX"/>
    <property type="match status" value="1"/>
</dbReference>
<dbReference type="SMART" id="SM00389">
    <property type="entry name" value="HOX"/>
    <property type="match status" value="1"/>
</dbReference>
<feature type="DNA-binding region" description="Homeobox" evidence="1">
    <location>
        <begin position="205"/>
        <end position="264"/>
    </location>
</feature>
<feature type="compositionally biased region" description="Low complexity" evidence="3">
    <location>
        <begin position="85"/>
        <end position="95"/>
    </location>
</feature>
<dbReference type="OrthoDB" id="1867783at2759"/>
<protein>
    <recommendedName>
        <fullName evidence="4">Homeobox domain-containing protein</fullName>
    </recommendedName>
</protein>
<dbReference type="CDD" id="cd00086">
    <property type="entry name" value="homeodomain"/>
    <property type="match status" value="1"/>
</dbReference>
<gene>
    <name evidence="5" type="ORF">HGM15179_012285</name>
</gene>
<keyword evidence="1 2" id="KW-0371">Homeobox</keyword>
<dbReference type="InterPro" id="IPR001356">
    <property type="entry name" value="HD"/>
</dbReference>
<feature type="region of interest" description="Disordered" evidence="3">
    <location>
        <begin position="36"/>
        <end position="182"/>
    </location>
</feature>
<organism evidence="5 6">
    <name type="scientific">Zosterops borbonicus</name>
    <dbReference type="NCBI Taxonomy" id="364589"/>
    <lineage>
        <taxon>Eukaryota</taxon>
        <taxon>Metazoa</taxon>
        <taxon>Chordata</taxon>
        <taxon>Craniata</taxon>
        <taxon>Vertebrata</taxon>
        <taxon>Euteleostomi</taxon>
        <taxon>Archelosauria</taxon>
        <taxon>Archosauria</taxon>
        <taxon>Dinosauria</taxon>
        <taxon>Saurischia</taxon>
        <taxon>Theropoda</taxon>
        <taxon>Coelurosauria</taxon>
        <taxon>Aves</taxon>
        <taxon>Neognathae</taxon>
        <taxon>Neoaves</taxon>
        <taxon>Telluraves</taxon>
        <taxon>Australaves</taxon>
        <taxon>Passeriformes</taxon>
        <taxon>Sylvioidea</taxon>
        <taxon>Zosteropidae</taxon>
        <taxon>Zosterops</taxon>
    </lineage>
</organism>
<feature type="compositionally biased region" description="Polar residues" evidence="3">
    <location>
        <begin position="121"/>
        <end position="131"/>
    </location>
</feature>
<accession>A0A8K1LI83</accession>
<feature type="region of interest" description="Disordered" evidence="3">
    <location>
        <begin position="293"/>
        <end position="331"/>
    </location>
</feature>
<evidence type="ECO:0000313" key="6">
    <source>
        <dbReference type="Proteomes" id="UP000796761"/>
    </source>
</evidence>
<dbReference type="PROSITE" id="PS50071">
    <property type="entry name" value="HOMEOBOX_2"/>
    <property type="match status" value="1"/>
</dbReference>
<evidence type="ECO:0000256" key="1">
    <source>
        <dbReference type="PROSITE-ProRule" id="PRU00108"/>
    </source>
</evidence>
<keyword evidence="6" id="KW-1185">Reference proteome</keyword>
<keyword evidence="1 2" id="KW-0539">Nucleus</keyword>